<comment type="caution">
    <text evidence="2">The sequence shown here is derived from an EMBL/GenBank/DDBJ whole genome shotgun (WGS) entry which is preliminary data.</text>
</comment>
<name>A0ABU7JJZ0_9GAMM</name>
<dbReference type="PROSITE" id="PS51257">
    <property type="entry name" value="PROKAR_LIPOPROTEIN"/>
    <property type="match status" value="1"/>
</dbReference>
<reference evidence="2 3" key="1">
    <citation type="submission" date="2023-06" db="EMBL/GenBank/DDBJ databases">
        <title>Alkalimonas sp., MEB004 an alkaliphilic bacterium isolated from Lonar Lake, India.</title>
        <authorList>
            <person name="Joshi A."/>
            <person name="Thite S."/>
        </authorList>
    </citation>
    <scope>NUCLEOTIDE SEQUENCE [LARGE SCALE GENOMIC DNA]</scope>
    <source>
        <strain evidence="2 3">MEB004</strain>
    </source>
</reference>
<sequence length="191" mass="22287">MKLQLKLIFICSVLVLAACNKRPEIGELEARFYQHQAQFDDLTEIACAIIHELETPYFRYFIQTSMEQDPYLQQRLEQVKQDPNFQSQLEELDKSLLLIKFSGMTLQQHDNTDCSIYLPIWGIGFAGKGASISYSYNPAQLTEYNDEIFFKGDPDTLENSHFTKPLANGWYIEYKKYSSTLSRLREQTEEK</sequence>
<gene>
    <name evidence="2" type="ORF">QWF21_16025</name>
</gene>
<proteinExistence type="predicted"/>
<evidence type="ECO:0000313" key="3">
    <source>
        <dbReference type="Proteomes" id="UP001339167"/>
    </source>
</evidence>
<protein>
    <submittedName>
        <fullName evidence="2">Uncharacterized protein</fullName>
    </submittedName>
</protein>
<keyword evidence="1" id="KW-0732">Signal</keyword>
<accession>A0ABU7JJZ0</accession>
<keyword evidence="3" id="KW-1185">Reference proteome</keyword>
<dbReference type="EMBL" id="JAUGZK010000016">
    <property type="protein sequence ID" value="MEE2025746.1"/>
    <property type="molecule type" value="Genomic_DNA"/>
</dbReference>
<feature type="chain" id="PRO_5046866801" evidence="1">
    <location>
        <begin position="18"/>
        <end position="191"/>
    </location>
</feature>
<dbReference type="Proteomes" id="UP001339167">
    <property type="component" value="Unassembled WGS sequence"/>
</dbReference>
<dbReference type="RefSeq" id="WP_330089057.1">
    <property type="nucleotide sequence ID" value="NZ_JAUGZK010000016.1"/>
</dbReference>
<evidence type="ECO:0000313" key="2">
    <source>
        <dbReference type="EMBL" id="MEE2025746.1"/>
    </source>
</evidence>
<organism evidence="2 3">
    <name type="scientific">Alkalimonas mucilaginosa</name>
    <dbReference type="NCBI Taxonomy" id="3057676"/>
    <lineage>
        <taxon>Bacteria</taxon>
        <taxon>Pseudomonadati</taxon>
        <taxon>Pseudomonadota</taxon>
        <taxon>Gammaproteobacteria</taxon>
        <taxon>Alkalimonas</taxon>
    </lineage>
</organism>
<evidence type="ECO:0000256" key="1">
    <source>
        <dbReference type="SAM" id="SignalP"/>
    </source>
</evidence>
<feature type="signal peptide" evidence="1">
    <location>
        <begin position="1"/>
        <end position="17"/>
    </location>
</feature>